<dbReference type="EMBL" id="QGTW01000001">
    <property type="protein sequence ID" value="PWW31854.1"/>
    <property type="molecule type" value="Genomic_DNA"/>
</dbReference>
<protein>
    <submittedName>
        <fullName evidence="1">Loader and inhibitor of G40P protein</fullName>
    </submittedName>
</protein>
<proteinExistence type="predicted"/>
<organism evidence="1 2">
    <name type="scientific">Cytobacillus oceanisediminis</name>
    <dbReference type="NCBI Taxonomy" id="665099"/>
    <lineage>
        <taxon>Bacteria</taxon>
        <taxon>Bacillati</taxon>
        <taxon>Bacillota</taxon>
        <taxon>Bacilli</taxon>
        <taxon>Bacillales</taxon>
        <taxon>Bacillaceae</taxon>
        <taxon>Cytobacillus</taxon>
    </lineage>
</organism>
<accession>A0A2V3A9E1</accession>
<evidence type="ECO:0000313" key="1">
    <source>
        <dbReference type="EMBL" id="PWW31854.1"/>
    </source>
</evidence>
<dbReference type="Gene3D" id="1.10.8.200">
    <property type="entry name" value="Replisome organizer (g39p helicase loader/inhibitor protein)"/>
    <property type="match status" value="1"/>
</dbReference>
<dbReference type="RefSeq" id="WP_110062844.1">
    <property type="nucleotide sequence ID" value="NZ_QGTW01000001.1"/>
</dbReference>
<dbReference type="Proteomes" id="UP000247150">
    <property type="component" value="Unassembled WGS sequence"/>
</dbReference>
<gene>
    <name evidence="1" type="ORF">DFO73_101111</name>
</gene>
<name>A0A2V3A9E1_9BACI</name>
<reference evidence="1 2" key="1">
    <citation type="submission" date="2018-05" db="EMBL/GenBank/DDBJ databases">
        <title>Freshwater and sediment microbial communities from various areas in North America, analyzing microbe dynamics in response to fracking.</title>
        <authorList>
            <person name="Lamendella R."/>
        </authorList>
    </citation>
    <scope>NUCLEOTIDE SEQUENCE [LARGE SCALE GENOMIC DNA]</scope>
    <source>
        <strain evidence="1 2">15_TX</strain>
    </source>
</reference>
<evidence type="ECO:0000313" key="2">
    <source>
        <dbReference type="Proteomes" id="UP000247150"/>
    </source>
</evidence>
<dbReference type="OrthoDB" id="2625859at2"/>
<dbReference type="AlphaFoldDB" id="A0A2V3A9E1"/>
<sequence length="92" mass="10952">MNKTEMLKLFVLIERVYPGFRIKNEIVHYYFGLCPDMDFKQAMDCIKDHIRRSPYPPSIQYIAAKSLEHKYTPASFEACTWHEEYILTNDIS</sequence>
<comment type="caution">
    <text evidence="1">The sequence shown here is derived from an EMBL/GenBank/DDBJ whole genome shotgun (WGS) entry which is preliminary data.</text>
</comment>